<keyword evidence="2" id="KW-1185">Reference proteome</keyword>
<name>A0A9W4KCA9_9EURO</name>
<dbReference type="Gene3D" id="3.40.50.720">
    <property type="entry name" value="NAD(P)-binding Rossmann-like Domain"/>
    <property type="match status" value="1"/>
</dbReference>
<gene>
    <name evidence="1" type="ORF">PEGY_LOCUS5471</name>
</gene>
<dbReference type="InterPro" id="IPR002347">
    <property type="entry name" value="SDR_fam"/>
</dbReference>
<reference evidence="1" key="1">
    <citation type="submission" date="2021-07" db="EMBL/GenBank/DDBJ databases">
        <authorList>
            <person name="Branca A.L. A."/>
        </authorList>
    </citation>
    <scope>NUCLEOTIDE SEQUENCE</scope>
</reference>
<sequence>MAGVDKLISANVERFGKIDILLLDAGIQFLNPFNIVTEEDYDAQFNLNVKGPFFLVQVS</sequence>
<dbReference type="SUPFAM" id="SSF51735">
    <property type="entry name" value="NAD(P)-binding Rossmann-fold domains"/>
    <property type="match status" value="1"/>
</dbReference>
<accession>A0A9W4KCA9</accession>
<organism evidence="1 2">
    <name type="scientific">Penicillium egyptiacum</name>
    <dbReference type="NCBI Taxonomy" id="1303716"/>
    <lineage>
        <taxon>Eukaryota</taxon>
        <taxon>Fungi</taxon>
        <taxon>Dikarya</taxon>
        <taxon>Ascomycota</taxon>
        <taxon>Pezizomycotina</taxon>
        <taxon>Eurotiomycetes</taxon>
        <taxon>Eurotiomycetidae</taxon>
        <taxon>Eurotiales</taxon>
        <taxon>Aspergillaceae</taxon>
        <taxon>Penicillium</taxon>
    </lineage>
</organism>
<dbReference type="EMBL" id="CAJVRC010000863">
    <property type="protein sequence ID" value="CAG8898866.1"/>
    <property type="molecule type" value="Genomic_DNA"/>
</dbReference>
<evidence type="ECO:0000313" key="2">
    <source>
        <dbReference type="Proteomes" id="UP001154252"/>
    </source>
</evidence>
<dbReference type="InterPro" id="IPR036291">
    <property type="entry name" value="NAD(P)-bd_dom_sf"/>
</dbReference>
<dbReference type="Proteomes" id="UP001154252">
    <property type="component" value="Unassembled WGS sequence"/>
</dbReference>
<proteinExistence type="predicted"/>
<dbReference type="OrthoDB" id="47007at2759"/>
<comment type="caution">
    <text evidence="1">The sequence shown here is derived from an EMBL/GenBank/DDBJ whole genome shotgun (WGS) entry which is preliminary data.</text>
</comment>
<protein>
    <submittedName>
        <fullName evidence="1">Uncharacterized protein</fullName>
    </submittedName>
</protein>
<dbReference type="AlphaFoldDB" id="A0A9W4KCA9"/>
<dbReference type="Pfam" id="PF00106">
    <property type="entry name" value="adh_short"/>
    <property type="match status" value="1"/>
</dbReference>
<evidence type="ECO:0000313" key="1">
    <source>
        <dbReference type="EMBL" id="CAG8898866.1"/>
    </source>
</evidence>